<proteinExistence type="predicted"/>
<dbReference type="SUPFAM" id="SSF55811">
    <property type="entry name" value="Nudix"/>
    <property type="match status" value="1"/>
</dbReference>
<sequence>MDDQIILAVDDNGKFRGEYIPKWEGHTGSGKRHLAITVLIYNSKGEVLLQKRKHKVFDDIWDLTGATHPLHTKDGDETVEEATWRCLEREYGIKEKVKLKNLGFFNYFAKYGSLCENEHCAMVIGEYNGNLNLNEEVGYGYKWMDKNKFLKEVKKNSCEFTEWTKQGLKVLENSGFFN</sequence>
<evidence type="ECO:0000313" key="2">
    <source>
        <dbReference type="EMBL" id="KKQ16173.1"/>
    </source>
</evidence>
<name>A0A0G0FAH3_9BACT</name>
<reference evidence="2 3" key="1">
    <citation type="journal article" date="2015" name="Nature">
        <title>rRNA introns, odd ribosomes, and small enigmatic genomes across a large radiation of phyla.</title>
        <authorList>
            <person name="Brown C.T."/>
            <person name="Hug L.A."/>
            <person name="Thomas B.C."/>
            <person name="Sharon I."/>
            <person name="Castelle C.J."/>
            <person name="Singh A."/>
            <person name="Wilkins M.J."/>
            <person name="Williams K.H."/>
            <person name="Banfield J.F."/>
        </authorList>
    </citation>
    <scope>NUCLEOTIDE SEQUENCE [LARGE SCALE GENOMIC DNA]</scope>
</reference>
<dbReference type="Gene3D" id="3.90.79.10">
    <property type="entry name" value="Nucleoside Triphosphate Pyrophosphohydrolase"/>
    <property type="match status" value="1"/>
</dbReference>
<dbReference type="Proteomes" id="UP000034448">
    <property type="component" value="Unassembled WGS sequence"/>
</dbReference>
<dbReference type="Pfam" id="PF00293">
    <property type="entry name" value="NUDIX"/>
    <property type="match status" value="1"/>
</dbReference>
<dbReference type="PANTHER" id="PTHR10885">
    <property type="entry name" value="ISOPENTENYL-DIPHOSPHATE DELTA-ISOMERASE"/>
    <property type="match status" value="1"/>
</dbReference>
<dbReference type="PANTHER" id="PTHR10885:SF0">
    <property type="entry name" value="ISOPENTENYL-DIPHOSPHATE DELTA-ISOMERASE"/>
    <property type="match status" value="1"/>
</dbReference>
<dbReference type="EMBL" id="LBSJ01000004">
    <property type="protein sequence ID" value="KKQ16173.1"/>
    <property type="molecule type" value="Genomic_DNA"/>
</dbReference>
<protein>
    <recommendedName>
        <fullName evidence="1">Nudix hydrolase domain-containing protein</fullName>
    </recommendedName>
</protein>
<comment type="caution">
    <text evidence="2">The sequence shown here is derived from an EMBL/GenBank/DDBJ whole genome shotgun (WGS) entry which is preliminary data.</text>
</comment>
<dbReference type="InterPro" id="IPR015797">
    <property type="entry name" value="NUDIX_hydrolase-like_dom_sf"/>
</dbReference>
<gene>
    <name evidence="2" type="ORF">US28_C0004G0015</name>
</gene>
<accession>A0A0G0FAH3</accession>
<feature type="domain" description="Nudix hydrolase" evidence="1">
    <location>
        <begin position="31"/>
        <end position="166"/>
    </location>
</feature>
<organism evidence="2 3">
    <name type="scientific">Candidatus Daviesbacteria bacterium GW2011_GWA1_36_8</name>
    <dbReference type="NCBI Taxonomy" id="1618417"/>
    <lineage>
        <taxon>Bacteria</taxon>
        <taxon>Candidatus Daviesiibacteriota</taxon>
    </lineage>
</organism>
<dbReference type="PROSITE" id="PS51462">
    <property type="entry name" value="NUDIX"/>
    <property type="match status" value="1"/>
</dbReference>
<dbReference type="AlphaFoldDB" id="A0A0G0FAH3"/>
<evidence type="ECO:0000313" key="3">
    <source>
        <dbReference type="Proteomes" id="UP000034448"/>
    </source>
</evidence>
<dbReference type="GO" id="GO:0003824">
    <property type="term" value="F:catalytic activity"/>
    <property type="evidence" value="ECO:0007669"/>
    <property type="project" value="UniProtKB-ARBA"/>
</dbReference>
<dbReference type="InterPro" id="IPR000086">
    <property type="entry name" value="NUDIX_hydrolase_dom"/>
</dbReference>
<evidence type="ECO:0000259" key="1">
    <source>
        <dbReference type="PROSITE" id="PS51462"/>
    </source>
</evidence>